<evidence type="ECO:0000256" key="1">
    <source>
        <dbReference type="PROSITE-ProRule" id="PRU00285"/>
    </source>
</evidence>
<feature type="domain" description="SHSP" evidence="4">
    <location>
        <begin position="20"/>
        <end position="117"/>
    </location>
</feature>
<dbReference type="GO" id="GO:0051082">
    <property type="term" value="F:unfolded protein binding"/>
    <property type="evidence" value="ECO:0007669"/>
    <property type="project" value="TreeGrafter"/>
</dbReference>
<dbReference type="GO" id="GO:0005634">
    <property type="term" value="C:nucleus"/>
    <property type="evidence" value="ECO:0007669"/>
    <property type="project" value="TreeGrafter"/>
</dbReference>
<dbReference type="InterPro" id="IPR001436">
    <property type="entry name" value="Alpha-crystallin/sHSP_animal"/>
</dbReference>
<dbReference type="InterPro" id="IPR008978">
    <property type="entry name" value="HSP20-like_chaperone"/>
</dbReference>
<reference evidence="5 6" key="1">
    <citation type="submission" date="2020-08" db="EMBL/GenBank/DDBJ databases">
        <authorList>
            <person name="Koutsovoulos G."/>
            <person name="Danchin GJ E."/>
        </authorList>
    </citation>
    <scope>NUCLEOTIDE SEQUENCE [LARGE SCALE GENOMIC DNA]</scope>
</reference>
<dbReference type="EMBL" id="CAJEWN010001638">
    <property type="protein sequence ID" value="CAD2199024.1"/>
    <property type="molecule type" value="Genomic_DNA"/>
</dbReference>
<proteinExistence type="inferred from homology"/>
<dbReference type="InterPro" id="IPR002068">
    <property type="entry name" value="A-crystallin/Hsp20_dom"/>
</dbReference>
<evidence type="ECO:0000256" key="2">
    <source>
        <dbReference type="RuleBase" id="RU003616"/>
    </source>
</evidence>
<dbReference type="GO" id="GO:0009408">
    <property type="term" value="P:response to heat"/>
    <property type="evidence" value="ECO:0007669"/>
    <property type="project" value="TreeGrafter"/>
</dbReference>
<dbReference type="Gene3D" id="2.60.40.790">
    <property type="match status" value="1"/>
</dbReference>
<dbReference type="PROSITE" id="PS01031">
    <property type="entry name" value="SHSP"/>
    <property type="match status" value="1"/>
</dbReference>
<dbReference type="SUPFAM" id="SSF49764">
    <property type="entry name" value="HSP20-like chaperones"/>
    <property type="match status" value="1"/>
</dbReference>
<dbReference type="Proteomes" id="UP000580250">
    <property type="component" value="Unassembled WGS sequence"/>
</dbReference>
<dbReference type="GO" id="GO:0042026">
    <property type="term" value="P:protein refolding"/>
    <property type="evidence" value="ECO:0007669"/>
    <property type="project" value="TreeGrafter"/>
</dbReference>
<dbReference type="PANTHER" id="PTHR45640:SF35">
    <property type="entry name" value="HEAT SHOCK PROTEIN HSP-12.2"/>
    <property type="match status" value="1"/>
</dbReference>
<evidence type="ECO:0000259" key="4">
    <source>
        <dbReference type="PROSITE" id="PS01031"/>
    </source>
</evidence>
<organism evidence="5 6">
    <name type="scientific">Meloidogyne enterolobii</name>
    <name type="common">Root-knot nematode worm</name>
    <name type="synonym">Meloidogyne mayaguensis</name>
    <dbReference type="NCBI Taxonomy" id="390850"/>
    <lineage>
        <taxon>Eukaryota</taxon>
        <taxon>Metazoa</taxon>
        <taxon>Ecdysozoa</taxon>
        <taxon>Nematoda</taxon>
        <taxon>Chromadorea</taxon>
        <taxon>Rhabditida</taxon>
        <taxon>Tylenchina</taxon>
        <taxon>Tylenchomorpha</taxon>
        <taxon>Tylenchoidea</taxon>
        <taxon>Meloidogynidae</taxon>
        <taxon>Meloidogyninae</taxon>
        <taxon>Meloidogyne</taxon>
    </lineage>
</organism>
<evidence type="ECO:0000313" key="6">
    <source>
        <dbReference type="Proteomes" id="UP000580250"/>
    </source>
</evidence>
<accession>A0A6V7XI32</accession>
<dbReference type="CDD" id="cd06526">
    <property type="entry name" value="metazoan_ACD"/>
    <property type="match status" value="1"/>
</dbReference>
<comment type="similarity">
    <text evidence="1 2">Belongs to the small heat shock protein (HSP20) family.</text>
</comment>
<dbReference type="GO" id="GO:0005737">
    <property type="term" value="C:cytoplasm"/>
    <property type="evidence" value="ECO:0007669"/>
    <property type="project" value="TreeGrafter"/>
</dbReference>
<sequence>MLTAYRIPVSHDESSPKQWDWPLQHNDGVVKVQENSDNWEVDLDMSFFEPKEIEVSKVIGDCLNFHCQHEKRSDVHGGTVSREVNRSYRLPDDLDRNTIKSHLMQNGVLRVTAKKRH</sequence>
<name>A0A6V7XI32_MELEN</name>
<comment type="caution">
    <text evidence="5">The sequence shown here is derived from an EMBL/GenBank/DDBJ whole genome shotgun (WGS) entry which is preliminary data.</text>
</comment>
<dbReference type="AlphaFoldDB" id="A0A6V7XI32"/>
<protein>
    <recommendedName>
        <fullName evidence="4">SHSP domain-containing protein</fullName>
    </recommendedName>
</protein>
<gene>
    <name evidence="5" type="ORF">MENT_LOCUS52387</name>
</gene>
<dbReference type="OrthoDB" id="1431247at2759"/>
<dbReference type="Pfam" id="PF00011">
    <property type="entry name" value="HSP20"/>
    <property type="match status" value="1"/>
</dbReference>
<dbReference type="PANTHER" id="PTHR45640">
    <property type="entry name" value="HEAT SHOCK PROTEIN HSP-12.2-RELATED"/>
    <property type="match status" value="1"/>
</dbReference>
<evidence type="ECO:0000256" key="3">
    <source>
        <dbReference type="SAM" id="MobiDB-lite"/>
    </source>
</evidence>
<evidence type="ECO:0000313" key="5">
    <source>
        <dbReference type="EMBL" id="CAD2199024.1"/>
    </source>
</evidence>
<feature type="region of interest" description="Disordered" evidence="3">
    <location>
        <begin position="1"/>
        <end position="20"/>
    </location>
</feature>